<evidence type="ECO:0000256" key="11">
    <source>
        <dbReference type="ARBA" id="ARBA00023277"/>
    </source>
</evidence>
<feature type="active site" description="Proton acceptor" evidence="12">
    <location>
        <position position="280"/>
    </location>
</feature>
<proteinExistence type="inferred from homology"/>
<dbReference type="InterPro" id="IPR011611">
    <property type="entry name" value="PfkB_dom"/>
</dbReference>
<comment type="subunit">
    <text evidence="12">Homodimer.</text>
</comment>
<comment type="pathway">
    <text evidence="12">Carbohydrate metabolism; D-ribose degradation; D-ribose 5-phosphate from beta-D-ribopyranose: step 2/2.</text>
</comment>
<feature type="binding site" evidence="12">
    <location>
        <position position="313"/>
    </location>
    <ligand>
        <name>K(+)</name>
        <dbReference type="ChEBI" id="CHEBI:29103"/>
    </ligand>
</feature>
<dbReference type="InterPro" id="IPR002139">
    <property type="entry name" value="Ribo/fructo_kinase"/>
</dbReference>
<dbReference type="Pfam" id="PF00294">
    <property type="entry name" value="PfkB"/>
    <property type="match status" value="1"/>
</dbReference>
<comment type="function">
    <text evidence="12">Catalyzes the phosphorylation of ribose at O-5 in a reaction requiring ATP and magnesium. The resulting D-ribose-5-phosphate can then be used either for sythesis of nucleotides, histidine, and tryptophan, or as a component of the pentose phosphate pathway.</text>
</comment>
<keyword evidence="11 12" id="KW-0119">Carbohydrate metabolism</keyword>
<keyword evidence="9 12" id="KW-0460">Magnesium</keyword>
<dbReference type="Gene3D" id="3.40.1190.20">
    <property type="match status" value="1"/>
</dbReference>
<comment type="caution">
    <text evidence="14">The sequence shown here is derived from an EMBL/GenBank/DDBJ whole genome shotgun (WGS) entry which is preliminary data.</text>
</comment>
<keyword evidence="4 12" id="KW-0808">Transferase</keyword>
<comment type="similarity">
    <text evidence="12">Belongs to the carbohydrate kinase PfkB family. Ribokinase subfamily.</text>
</comment>
<feature type="binding site" evidence="12">
    <location>
        <position position="209"/>
    </location>
    <ligand>
        <name>ATP</name>
        <dbReference type="ChEBI" id="CHEBI:30616"/>
    </ligand>
</feature>
<evidence type="ECO:0000256" key="6">
    <source>
        <dbReference type="ARBA" id="ARBA00022741"/>
    </source>
</evidence>
<dbReference type="PANTHER" id="PTHR10584:SF166">
    <property type="entry name" value="RIBOKINASE"/>
    <property type="match status" value="1"/>
</dbReference>
<name>A0ABS0F1D5_9BACL</name>
<comment type="catalytic activity">
    <reaction evidence="12">
        <text>D-ribose + ATP = D-ribose 5-phosphate + ADP + H(+)</text>
        <dbReference type="Rhea" id="RHEA:13697"/>
        <dbReference type="ChEBI" id="CHEBI:15378"/>
        <dbReference type="ChEBI" id="CHEBI:30616"/>
        <dbReference type="ChEBI" id="CHEBI:47013"/>
        <dbReference type="ChEBI" id="CHEBI:78346"/>
        <dbReference type="ChEBI" id="CHEBI:456216"/>
        <dbReference type="EC" id="2.7.1.15"/>
    </reaction>
</comment>
<keyword evidence="5 12" id="KW-0479">Metal-binding</keyword>
<keyword evidence="6 12" id="KW-0547">Nucleotide-binding</keyword>
<comment type="similarity">
    <text evidence="1">Belongs to the carbohydrate kinase pfkB family.</text>
</comment>
<keyword evidence="12" id="KW-0963">Cytoplasm</keyword>
<feature type="binding site" evidence="12">
    <location>
        <begin position="248"/>
        <end position="253"/>
    </location>
    <ligand>
        <name>ATP</name>
        <dbReference type="ChEBI" id="CHEBI:30616"/>
    </ligand>
</feature>
<dbReference type="InterPro" id="IPR011877">
    <property type="entry name" value="Ribokinase"/>
</dbReference>
<feature type="binding site" evidence="12">
    <location>
        <position position="319"/>
    </location>
    <ligand>
        <name>K(+)</name>
        <dbReference type="ChEBI" id="CHEBI:29103"/>
    </ligand>
</feature>
<feature type="binding site" evidence="12">
    <location>
        <position position="280"/>
    </location>
    <ligand>
        <name>substrate</name>
    </ligand>
</feature>
<feature type="binding site" evidence="12">
    <location>
        <position position="315"/>
    </location>
    <ligand>
        <name>K(+)</name>
        <dbReference type="ChEBI" id="CHEBI:29103"/>
    </ligand>
</feature>
<evidence type="ECO:0000313" key="15">
    <source>
        <dbReference type="Proteomes" id="UP000642910"/>
    </source>
</evidence>
<dbReference type="EMBL" id="JADPKZ010000032">
    <property type="protein sequence ID" value="MBF8377119.1"/>
    <property type="molecule type" value="Genomic_DNA"/>
</dbReference>
<evidence type="ECO:0000256" key="9">
    <source>
        <dbReference type="ARBA" id="ARBA00022842"/>
    </source>
</evidence>
<keyword evidence="15" id="KW-1185">Reference proteome</keyword>
<dbReference type="PROSITE" id="PS00584">
    <property type="entry name" value="PFKB_KINASES_2"/>
    <property type="match status" value="1"/>
</dbReference>
<evidence type="ECO:0000256" key="1">
    <source>
        <dbReference type="ARBA" id="ARBA00005380"/>
    </source>
</evidence>
<keyword evidence="10 12" id="KW-0630">Potassium</keyword>
<dbReference type="CDD" id="cd01174">
    <property type="entry name" value="ribokinase"/>
    <property type="match status" value="1"/>
</dbReference>
<evidence type="ECO:0000313" key="14">
    <source>
        <dbReference type="EMBL" id="MBF8377119.1"/>
    </source>
</evidence>
<dbReference type="InterPro" id="IPR002173">
    <property type="entry name" value="Carboh/pur_kinase_PfkB_CS"/>
</dbReference>
<dbReference type="EC" id="2.7.1.15" evidence="2 12"/>
<comment type="activity regulation">
    <text evidence="12">Activated by a monovalent cation that binds near, but not in, the active site. The most likely occupant of the site in vivo is potassium. Ion binding induces a conformational change that may alter substrate affinity.</text>
</comment>
<evidence type="ECO:0000256" key="10">
    <source>
        <dbReference type="ARBA" id="ARBA00022958"/>
    </source>
</evidence>
<gene>
    <name evidence="12" type="primary">rbsK</name>
    <name evidence="14" type="ORF">IW967_04430</name>
</gene>
<comment type="cofactor">
    <cofactor evidence="12">
        <name>Mg(2+)</name>
        <dbReference type="ChEBI" id="CHEBI:18420"/>
    </cofactor>
    <text evidence="12">Requires a divalent cation, most likely magnesium in vivo, as an electrophilic catalyst to aid phosphoryl group transfer. It is the chelate of the metal and the nucleotide that is the actual substrate.</text>
</comment>
<feature type="binding site" evidence="12">
    <location>
        <begin position="279"/>
        <end position="280"/>
    </location>
    <ligand>
        <name>ATP</name>
        <dbReference type="ChEBI" id="CHEBI:30616"/>
    </ligand>
</feature>
<reference evidence="14 15" key="1">
    <citation type="submission" date="2020-11" db="EMBL/GenBank/DDBJ databases">
        <title>Genomic insight of Alicyclobacillus mali FL 18 reveals a new arsenic-resistant strain, with potential in environmental biotechnology.</title>
        <authorList>
            <person name="Fiorentino G."/>
            <person name="Gallo G."/>
            <person name="Aulitto M."/>
        </authorList>
    </citation>
    <scope>NUCLEOTIDE SEQUENCE [LARGE SCALE GENOMIC DNA]</scope>
    <source>
        <strain evidence="14 15">FL 18</strain>
    </source>
</reference>
<protein>
    <recommendedName>
        <fullName evidence="3 12">Ribokinase</fullName>
        <shortName evidence="12">RK</shortName>
        <ecNumber evidence="2 12">2.7.1.15</ecNumber>
    </recommendedName>
</protein>
<dbReference type="PRINTS" id="PR00990">
    <property type="entry name" value="RIBOKINASE"/>
</dbReference>
<dbReference type="Proteomes" id="UP000642910">
    <property type="component" value="Unassembled WGS sequence"/>
</dbReference>
<keyword evidence="8 12" id="KW-0067">ATP-binding</keyword>
<dbReference type="InterPro" id="IPR029056">
    <property type="entry name" value="Ribokinase-like"/>
</dbReference>
<organism evidence="14 15">
    <name type="scientific">Alicyclobacillus mali</name>
    <name type="common">ex Roth et al. 2021</name>
    <dbReference type="NCBI Taxonomy" id="1123961"/>
    <lineage>
        <taxon>Bacteria</taxon>
        <taxon>Bacillati</taxon>
        <taxon>Bacillota</taxon>
        <taxon>Bacilli</taxon>
        <taxon>Bacillales</taxon>
        <taxon>Alicyclobacillaceae</taxon>
        <taxon>Alicyclobacillus</taxon>
    </lineage>
</organism>
<dbReference type="SUPFAM" id="SSF53613">
    <property type="entry name" value="Ribokinase-like"/>
    <property type="match status" value="1"/>
</dbReference>
<evidence type="ECO:0000256" key="3">
    <source>
        <dbReference type="ARBA" id="ARBA00016943"/>
    </source>
</evidence>
<comment type="caution">
    <text evidence="12">Lacks conserved residue(s) required for the propagation of feature annotation.</text>
</comment>
<keyword evidence="7 12" id="KW-0418">Kinase</keyword>
<sequence>MKDVPLYPSKLGHKAQNRLESGGGRVDAVVIGSINVDLVVRVREMPGPGATVLAESARHQVGGKGANQAIAAARQGVRVRLIGALGTDAFAPMLKDSLAHAGIDISGVAEVPGPSGTALIFLEPCGQNRIVVIPGANAALSPESVERTLLATEAPRETAVMLQNEIPRDAVMAAIRAAHLRGWRVVWNVAPPSEVPAGVLRRGDVIAMNEVEAAQVTGREVSDERTAAEAAEAAEAMLARGAGLTIVTLGPKGVVATSARGTFHLPAWPVEVRDTTAAGDTWLGAFVAAWDGGEDVHEALRYATAAASLCVSRMGAADSIPARREVEAFLRSRPQGKFV</sequence>
<evidence type="ECO:0000256" key="2">
    <source>
        <dbReference type="ARBA" id="ARBA00012035"/>
    </source>
</evidence>
<dbReference type="HAMAP" id="MF_01987">
    <property type="entry name" value="Ribokinase"/>
    <property type="match status" value="1"/>
</dbReference>
<accession>A0ABS0F1D5</accession>
<evidence type="ECO:0000256" key="8">
    <source>
        <dbReference type="ARBA" id="ARBA00022840"/>
    </source>
</evidence>
<feature type="binding site" evidence="12">
    <location>
        <position position="276"/>
    </location>
    <ligand>
        <name>K(+)</name>
        <dbReference type="ChEBI" id="CHEBI:29103"/>
    </ligand>
</feature>
<evidence type="ECO:0000256" key="12">
    <source>
        <dbReference type="HAMAP-Rule" id="MF_01987"/>
    </source>
</evidence>
<comment type="subcellular location">
    <subcellularLocation>
        <location evidence="12">Cytoplasm</location>
    </subcellularLocation>
</comment>
<evidence type="ECO:0000256" key="5">
    <source>
        <dbReference type="ARBA" id="ARBA00022723"/>
    </source>
</evidence>
<feature type="binding site" evidence="12">
    <location>
        <position position="274"/>
    </location>
    <ligand>
        <name>K(+)</name>
        <dbReference type="ChEBI" id="CHEBI:29103"/>
    </ligand>
</feature>
<feature type="binding site" evidence="12">
    <location>
        <begin position="63"/>
        <end position="67"/>
    </location>
    <ligand>
        <name>substrate</name>
    </ligand>
</feature>
<evidence type="ECO:0000256" key="4">
    <source>
        <dbReference type="ARBA" id="ARBA00022679"/>
    </source>
</evidence>
<feature type="binding site" evidence="12">
    <location>
        <position position="310"/>
    </location>
    <ligand>
        <name>K(+)</name>
        <dbReference type="ChEBI" id="CHEBI:29103"/>
    </ligand>
</feature>
<feature type="domain" description="Carbohydrate kinase PfkB" evidence="13">
    <location>
        <begin position="28"/>
        <end position="322"/>
    </location>
</feature>
<evidence type="ECO:0000259" key="13">
    <source>
        <dbReference type="Pfam" id="PF00294"/>
    </source>
</evidence>
<evidence type="ECO:0000256" key="7">
    <source>
        <dbReference type="ARBA" id="ARBA00022777"/>
    </source>
</evidence>
<feature type="binding site" evidence="12">
    <location>
        <position position="165"/>
    </location>
    <ligand>
        <name>substrate</name>
    </ligand>
</feature>
<feature type="binding site" evidence="12">
    <location>
        <begin position="35"/>
        <end position="37"/>
    </location>
    <ligand>
        <name>substrate</name>
    </ligand>
</feature>
<dbReference type="PANTHER" id="PTHR10584">
    <property type="entry name" value="SUGAR KINASE"/>
    <property type="match status" value="1"/>
</dbReference>